<sequence length="259" mass="29319">MMVKNIIRRGILAVGMLVCSMGMQAQNVSDDTIKVIYPGDSSVVKVPNSQDKYVEERAILTPDDEGRLTSVVRKDSLSLVKRQGRDWAKWRPNPKRALWLALVLPGAGQVYNRKYWKLPIFYGGIVGCIYAMTWNNQMYHDYAQAYVDLVDNDPTTQSYNSFLHLGTTITSANEERYKNIFKQRKDRYRRWRDLSIFATVAVYALSVIDAYVDASLSDFNISDDLSLHIAPTVIQDKSIATPNLPFRSSAIGLGCSLTF</sequence>
<evidence type="ECO:0000313" key="4">
    <source>
        <dbReference type="EMBL" id="MUL28609.1"/>
    </source>
</evidence>
<dbReference type="Pfam" id="PF18935">
    <property type="entry name" value="DUF5683"/>
    <property type="match status" value="1"/>
</dbReference>
<dbReference type="AlphaFoldDB" id="A0A7C9HF14"/>
<proteinExistence type="predicted"/>
<feature type="domain" description="DUF5683" evidence="3">
    <location>
        <begin position="91"/>
        <end position="259"/>
    </location>
</feature>
<evidence type="ECO:0000256" key="2">
    <source>
        <dbReference type="SAM" id="SignalP"/>
    </source>
</evidence>
<keyword evidence="2" id="KW-0732">Signal</keyword>
<keyword evidence="1" id="KW-1133">Transmembrane helix</keyword>
<dbReference type="Proteomes" id="UP000482295">
    <property type="component" value="Unassembled WGS sequence"/>
</dbReference>
<dbReference type="RefSeq" id="WP_155716479.1">
    <property type="nucleotide sequence ID" value="NZ_VVIQ01000011.1"/>
</dbReference>
<keyword evidence="1" id="KW-0812">Transmembrane</keyword>
<evidence type="ECO:0000313" key="5">
    <source>
        <dbReference type="Proteomes" id="UP000482295"/>
    </source>
</evidence>
<keyword evidence="5" id="KW-1185">Reference proteome</keyword>
<name>A0A7C9HF14_9BACT</name>
<evidence type="ECO:0000259" key="3">
    <source>
        <dbReference type="Pfam" id="PF18935"/>
    </source>
</evidence>
<feature type="transmembrane region" description="Helical" evidence="1">
    <location>
        <begin position="194"/>
        <end position="212"/>
    </location>
</feature>
<gene>
    <name evidence="4" type="ORF">F0475_09940</name>
</gene>
<organism evidence="4 5">
    <name type="scientific">Prevotella vespertina</name>
    <dbReference type="NCBI Taxonomy" id="2608404"/>
    <lineage>
        <taxon>Bacteria</taxon>
        <taxon>Pseudomonadati</taxon>
        <taxon>Bacteroidota</taxon>
        <taxon>Bacteroidia</taxon>
        <taxon>Bacteroidales</taxon>
        <taxon>Prevotellaceae</taxon>
        <taxon>Prevotella</taxon>
    </lineage>
</organism>
<feature type="chain" id="PRO_5028891674" description="DUF5683 domain-containing protein" evidence="2">
    <location>
        <begin position="26"/>
        <end position="259"/>
    </location>
</feature>
<protein>
    <recommendedName>
        <fullName evidence="3">DUF5683 domain-containing protein</fullName>
    </recommendedName>
</protein>
<accession>A0A7C9HF14</accession>
<dbReference type="InterPro" id="IPR043738">
    <property type="entry name" value="DUF5683"/>
</dbReference>
<feature type="signal peptide" evidence="2">
    <location>
        <begin position="1"/>
        <end position="25"/>
    </location>
</feature>
<comment type="caution">
    <text evidence="4">The sequence shown here is derived from an EMBL/GenBank/DDBJ whole genome shotgun (WGS) entry which is preliminary data.</text>
</comment>
<reference evidence="4 5" key="1">
    <citation type="submission" date="2019-09" db="EMBL/GenBank/DDBJ databases">
        <title>Prevotella A2879 sp. nov., isolated from an abscess of a patient.</title>
        <authorList>
            <person name="Buhl M."/>
            <person name="Oberhettinger P."/>
        </authorList>
    </citation>
    <scope>NUCLEOTIDE SEQUENCE [LARGE SCALE GENOMIC DNA]</scope>
    <source>
        <strain evidence="4 5">A2879</strain>
    </source>
</reference>
<evidence type="ECO:0000256" key="1">
    <source>
        <dbReference type="SAM" id="Phobius"/>
    </source>
</evidence>
<keyword evidence="1" id="KW-0472">Membrane</keyword>
<dbReference type="EMBL" id="VVIQ01000011">
    <property type="protein sequence ID" value="MUL28609.1"/>
    <property type="molecule type" value="Genomic_DNA"/>
</dbReference>